<evidence type="ECO:0000313" key="2">
    <source>
        <dbReference type="Proteomes" id="UP000199073"/>
    </source>
</evidence>
<dbReference type="RefSeq" id="WP_092223836.1">
    <property type="nucleotide sequence ID" value="NZ_FNJI01000020.1"/>
</dbReference>
<accession>A0A1H0SS75</accession>
<reference evidence="1 2" key="1">
    <citation type="submission" date="2016-10" db="EMBL/GenBank/DDBJ databases">
        <authorList>
            <person name="de Groot N.N."/>
        </authorList>
    </citation>
    <scope>NUCLEOTIDE SEQUENCE [LARGE SCALE GENOMIC DNA]</scope>
    <source>
        <strain evidence="1 2">DSM 12130</strain>
    </source>
</reference>
<protein>
    <submittedName>
        <fullName evidence="1">Surface antigen</fullName>
    </submittedName>
</protein>
<proteinExistence type="predicted"/>
<keyword evidence="2" id="KW-1185">Reference proteome</keyword>
<dbReference type="OrthoDB" id="5405834at2"/>
<dbReference type="Proteomes" id="UP000199073">
    <property type="component" value="Unassembled WGS sequence"/>
</dbReference>
<dbReference type="EMBL" id="FNJI01000020">
    <property type="protein sequence ID" value="SDP44108.1"/>
    <property type="molecule type" value="Genomic_DNA"/>
</dbReference>
<organism evidence="1 2">
    <name type="scientific">Desulforhopalus singaporensis</name>
    <dbReference type="NCBI Taxonomy" id="91360"/>
    <lineage>
        <taxon>Bacteria</taxon>
        <taxon>Pseudomonadati</taxon>
        <taxon>Thermodesulfobacteriota</taxon>
        <taxon>Desulfobulbia</taxon>
        <taxon>Desulfobulbales</taxon>
        <taxon>Desulfocapsaceae</taxon>
        <taxon>Desulforhopalus</taxon>
    </lineage>
</organism>
<dbReference type="AlphaFoldDB" id="A0A1H0SS75"/>
<sequence length="202" mass="23956">MKLAARALWLAIASLLWAGTIQAHILSRLPEVEQRAMMSLTQYALEYNKTNQPADWVGPVPTRSGRVTPIHTFFNTDGAPCREFTTSITIHGKQLRSYDTGCRQVNGRWAIRGEPATSQVTIVDRRPVYIYPPSSIYYSYPQRYYPAPRYYDYPYHLRLSFGYYFNRGSVHLDSHNRRWGHYGGHWRHNKYRYSRHRHHYRW</sequence>
<name>A0A1H0SS75_9BACT</name>
<evidence type="ECO:0000313" key="1">
    <source>
        <dbReference type="EMBL" id="SDP44108.1"/>
    </source>
</evidence>
<gene>
    <name evidence="1" type="ORF">SAMN05660330_02779</name>
</gene>